<dbReference type="InterPro" id="IPR036086">
    <property type="entry name" value="ParB/Sulfiredoxin_sf"/>
</dbReference>
<dbReference type="InterPro" id="IPR003115">
    <property type="entry name" value="ParB_N"/>
</dbReference>
<sequence length="351" mass="38340">MIEENVRPSAPLTKEFVQSIRENGVLTPVLARRVDDQVIVRAGQRRTLAAIDAAIEVIPVYVVDADDATAERIIQQMVENDHRESLSAADRAAAFQQLVFEGLGVATIAKRTGTKQAEVKTGLAVAENPVAASAVQQHALTLDQAAVLIEFDDDADARARLIEVATSDPAQFAHTAQRARDDRARATAKAAAEEDLTARGFVILEKDWFYEGEYTRITDLTTGEGESATVEHIADVDGRAAYVRVGWDGDAQVTYFVADPKAAGFKKATGTGSGSGPMTKEQKEERRTLIANNKAWASAETVRREWLATFLSRKTLPKDAAAWVAHALTYHRHDRLSDQRGKHTCPRTPVP</sequence>
<accession>A0ABP5CEG8</accession>
<protein>
    <recommendedName>
        <fullName evidence="1">ParB-like N-terminal domain-containing protein</fullName>
    </recommendedName>
</protein>
<proteinExistence type="predicted"/>
<dbReference type="Proteomes" id="UP001499933">
    <property type="component" value="Unassembled WGS sequence"/>
</dbReference>
<comment type="caution">
    <text evidence="2">The sequence shown here is derived from an EMBL/GenBank/DDBJ whole genome shotgun (WGS) entry which is preliminary data.</text>
</comment>
<feature type="domain" description="ParB-like N-terminal" evidence="1">
    <location>
        <begin position="2"/>
        <end position="81"/>
    </location>
</feature>
<dbReference type="SMART" id="SM00470">
    <property type="entry name" value="ParB"/>
    <property type="match status" value="1"/>
</dbReference>
<gene>
    <name evidence="2" type="ORF">GCM10009776_25730</name>
</gene>
<evidence type="ECO:0000313" key="2">
    <source>
        <dbReference type="EMBL" id="GAA1961889.1"/>
    </source>
</evidence>
<dbReference type="Pfam" id="PF02195">
    <property type="entry name" value="ParB_N"/>
    <property type="match status" value="1"/>
</dbReference>
<evidence type="ECO:0000313" key="3">
    <source>
        <dbReference type="Proteomes" id="UP001499933"/>
    </source>
</evidence>
<dbReference type="SUPFAM" id="SSF110849">
    <property type="entry name" value="ParB/Sulfiredoxin"/>
    <property type="match status" value="1"/>
</dbReference>
<reference evidence="3" key="1">
    <citation type="journal article" date="2019" name="Int. J. Syst. Evol. Microbiol.">
        <title>The Global Catalogue of Microorganisms (GCM) 10K type strain sequencing project: providing services to taxonomists for standard genome sequencing and annotation.</title>
        <authorList>
            <consortium name="The Broad Institute Genomics Platform"/>
            <consortium name="The Broad Institute Genome Sequencing Center for Infectious Disease"/>
            <person name="Wu L."/>
            <person name="Ma J."/>
        </authorList>
    </citation>
    <scope>NUCLEOTIDE SEQUENCE [LARGE SCALE GENOMIC DNA]</scope>
    <source>
        <strain evidence="3">JCM 14901</strain>
    </source>
</reference>
<dbReference type="RefSeq" id="WP_344095246.1">
    <property type="nucleotide sequence ID" value="NZ_BAAAOG010000004.1"/>
</dbReference>
<dbReference type="SUPFAM" id="SSF109709">
    <property type="entry name" value="KorB DNA-binding domain-like"/>
    <property type="match status" value="1"/>
</dbReference>
<dbReference type="PANTHER" id="PTHR33375:SF1">
    <property type="entry name" value="CHROMOSOME-PARTITIONING PROTEIN PARB-RELATED"/>
    <property type="match status" value="1"/>
</dbReference>
<dbReference type="InterPro" id="IPR050336">
    <property type="entry name" value="Chromosome_partition/occlusion"/>
</dbReference>
<dbReference type="PANTHER" id="PTHR33375">
    <property type="entry name" value="CHROMOSOME-PARTITIONING PROTEIN PARB-RELATED"/>
    <property type="match status" value="1"/>
</dbReference>
<dbReference type="EMBL" id="BAAAOG010000004">
    <property type="protein sequence ID" value="GAA1961889.1"/>
    <property type="molecule type" value="Genomic_DNA"/>
</dbReference>
<dbReference type="Gene3D" id="3.90.1530.30">
    <property type="match status" value="1"/>
</dbReference>
<keyword evidence="3" id="KW-1185">Reference proteome</keyword>
<organism evidence="2 3">
    <name type="scientific">Microbacterium deminutum</name>
    <dbReference type="NCBI Taxonomy" id="344164"/>
    <lineage>
        <taxon>Bacteria</taxon>
        <taxon>Bacillati</taxon>
        <taxon>Actinomycetota</taxon>
        <taxon>Actinomycetes</taxon>
        <taxon>Micrococcales</taxon>
        <taxon>Microbacteriaceae</taxon>
        <taxon>Microbacterium</taxon>
    </lineage>
</organism>
<dbReference type="Gene3D" id="1.10.10.2830">
    <property type="match status" value="1"/>
</dbReference>
<name>A0ABP5CEG8_9MICO</name>
<evidence type="ECO:0000259" key="1">
    <source>
        <dbReference type="SMART" id="SM00470"/>
    </source>
</evidence>